<dbReference type="InterPro" id="IPR027417">
    <property type="entry name" value="P-loop_NTPase"/>
</dbReference>
<evidence type="ECO:0000259" key="1">
    <source>
        <dbReference type="SMART" id="SM00382"/>
    </source>
</evidence>
<dbReference type="InterPro" id="IPR003959">
    <property type="entry name" value="ATPase_AAA_core"/>
</dbReference>
<dbReference type="Gene3D" id="3.40.50.300">
    <property type="entry name" value="P-loop containing nucleotide triphosphate hydrolases"/>
    <property type="match status" value="2"/>
</dbReference>
<proteinExistence type="predicted"/>
<dbReference type="Proteomes" id="UP000431826">
    <property type="component" value="Unassembled WGS sequence"/>
</dbReference>
<dbReference type="EMBL" id="BLIR01000001">
    <property type="protein sequence ID" value="GFE38594.1"/>
    <property type="molecule type" value="Genomic_DNA"/>
</dbReference>
<name>A0A640UT91_9ACTN</name>
<dbReference type="GeneID" id="96284369"/>
<dbReference type="GO" id="GO:0005524">
    <property type="term" value="F:ATP binding"/>
    <property type="evidence" value="ECO:0007669"/>
    <property type="project" value="InterPro"/>
</dbReference>
<feature type="domain" description="AAA+ ATPase" evidence="1">
    <location>
        <begin position="48"/>
        <end position="294"/>
    </location>
</feature>
<dbReference type="SMART" id="SM00382">
    <property type="entry name" value="AAA"/>
    <property type="match status" value="1"/>
</dbReference>
<dbReference type="InterPro" id="IPR051396">
    <property type="entry name" value="Bact_Antivir_Def_Nuclease"/>
</dbReference>
<dbReference type="Pfam" id="PF13476">
    <property type="entry name" value="AAA_23"/>
    <property type="match status" value="1"/>
</dbReference>
<dbReference type="InterPro" id="IPR003593">
    <property type="entry name" value="AAA+_ATPase"/>
</dbReference>
<dbReference type="PANTHER" id="PTHR43581">
    <property type="entry name" value="ATP/GTP PHOSPHATASE"/>
    <property type="match status" value="1"/>
</dbReference>
<dbReference type="Pfam" id="PF13304">
    <property type="entry name" value="AAA_21"/>
    <property type="match status" value="1"/>
</dbReference>
<keyword evidence="3" id="KW-1185">Reference proteome</keyword>
<comment type="caution">
    <text evidence="2">The sequence shown here is derived from an EMBL/GenBank/DDBJ whole genome shotgun (WGS) entry which is preliminary data.</text>
</comment>
<dbReference type="InterPro" id="IPR038729">
    <property type="entry name" value="Rad50/SbcC_AAA"/>
</dbReference>
<dbReference type="AlphaFoldDB" id="A0A640UT91"/>
<dbReference type="RefSeq" id="WP_218039310.1">
    <property type="nucleotide sequence ID" value="NZ_BLIR01000001.1"/>
</dbReference>
<dbReference type="PANTHER" id="PTHR43581:SF2">
    <property type="entry name" value="EXCINUCLEASE ATPASE SUBUNIT"/>
    <property type="match status" value="1"/>
</dbReference>
<sequence length="496" mass="54390">MGNYQSEISPSVITGLEEKVSKGNYGRYLKRLTLRTVRGFTDRTVTFDFPVTAVVGPNGGGKSTVLGAAALAYKSVLPGRFFAKSGKHDASMQNWSIEYEIIDKSLSTRGPISRTARFKTYRWSRDSVLDREVRVFGVDRTVPAAERAKFKKAATSAFAALKEVALPPEVTAHVARILGKPIEGFQQLYIDAAGSVTLFSGRTHKDVEYSEFHFGAGEASVIRMVAEVESAQDGSMILIEEIENGLHPVATRRMVEYLIGVAKRKGCQVIFTTHSNDALAPLPSKAIWAAYNGDVLQGKLDVRALRTITGQIHAKLAIFVEDNFAEMMVTTALRVHGGVELDAVKVHGMGGADPAIKVNHQHNIDPTRQFTSVCILDGDQAGRESTSDLIFLLPGDSSPEAHVIGRILERLDTVAAKLALRLQLTVHQQEWVKDVVRTRALTNWDRHVIWEQIGADLDFLAGSIVAGAFLATWAEEFPEEVSQLVDGLGDLLPRRE</sequence>
<evidence type="ECO:0000313" key="3">
    <source>
        <dbReference type="Proteomes" id="UP000431826"/>
    </source>
</evidence>
<dbReference type="SUPFAM" id="SSF52540">
    <property type="entry name" value="P-loop containing nucleoside triphosphate hydrolases"/>
    <property type="match status" value="1"/>
</dbReference>
<organism evidence="2 3">
    <name type="scientific">Streptomyces tubercidicus</name>
    <dbReference type="NCBI Taxonomy" id="47759"/>
    <lineage>
        <taxon>Bacteria</taxon>
        <taxon>Bacillati</taxon>
        <taxon>Actinomycetota</taxon>
        <taxon>Actinomycetes</taxon>
        <taxon>Kitasatosporales</taxon>
        <taxon>Streptomycetaceae</taxon>
        <taxon>Streptomyces</taxon>
    </lineage>
</organism>
<protein>
    <recommendedName>
        <fullName evidence="1">AAA+ ATPase domain-containing protein</fullName>
    </recommendedName>
</protein>
<evidence type="ECO:0000313" key="2">
    <source>
        <dbReference type="EMBL" id="GFE38594.1"/>
    </source>
</evidence>
<gene>
    <name evidence="2" type="ORF">Stube_32670</name>
</gene>
<accession>A0A640UT91</accession>
<reference evidence="2 3" key="1">
    <citation type="submission" date="2019-12" db="EMBL/GenBank/DDBJ databases">
        <title>Whole genome shotgun sequence of Streptomyces tubercidicus NBRC 13090.</title>
        <authorList>
            <person name="Ichikawa N."/>
            <person name="Kimura A."/>
            <person name="Kitahashi Y."/>
            <person name="Komaki H."/>
            <person name="Tamura T."/>
        </authorList>
    </citation>
    <scope>NUCLEOTIDE SEQUENCE [LARGE SCALE GENOMIC DNA]</scope>
    <source>
        <strain evidence="2 3">NBRC 13090</strain>
    </source>
</reference>
<dbReference type="GO" id="GO:0006302">
    <property type="term" value="P:double-strand break repair"/>
    <property type="evidence" value="ECO:0007669"/>
    <property type="project" value="InterPro"/>
</dbReference>
<dbReference type="GO" id="GO:0016887">
    <property type="term" value="F:ATP hydrolysis activity"/>
    <property type="evidence" value="ECO:0007669"/>
    <property type="project" value="InterPro"/>
</dbReference>